<organism evidence="2 3">
    <name type="scientific">Adineta ricciae</name>
    <name type="common">Rotifer</name>
    <dbReference type="NCBI Taxonomy" id="249248"/>
    <lineage>
        <taxon>Eukaryota</taxon>
        <taxon>Metazoa</taxon>
        <taxon>Spiralia</taxon>
        <taxon>Gnathifera</taxon>
        <taxon>Rotifera</taxon>
        <taxon>Eurotatoria</taxon>
        <taxon>Bdelloidea</taxon>
        <taxon>Adinetida</taxon>
        <taxon>Adinetidae</taxon>
        <taxon>Adineta</taxon>
    </lineage>
</organism>
<dbReference type="GO" id="GO:0005634">
    <property type="term" value="C:nucleus"/>
    <property type="evidence" value="ECO:0007669"/>
    <property type="project" value="InterPro"/>
</dbReference>
<dbReference type="Pfam" id="PF01834">
    <property type="entry name" value="XRCC1_N"/>
    <property type="match status" value="1"/>
</dbReference>
<evidence type="ECO:0000259" key="1">
    <source>
        <dbReference type="Pfam" id="PF01834"/>
    </source>
</evidence>
<dbReference type="PANTHER" id="PTHR11370:SF5">
    <property type="entry name" value="DNA REPAIR PROTEIN XRCC1"/>
    <property type="match status" value="1"/>
</dbReference>
<dbReference type="GO" id="GO:0000012">
    <property type="term" value="P:single strand break repair"/>
    <property type="evidence" value="ECO:0007669"/>
    <property type="project" value="InterPro"/>
</dbReference>
<dbReference type="InterPro" id="IPR008979">
    <property type="entry name" value="Galactose-bd-like_sf"/>
</dbReference>
<dbReference type="FunFam" id="2.60.120.260:FF:000025">
    <property type="entry name" value="DNA repair protein XRCC1 isoform X1"/>
    <property type="match status" value="1"/>
</dbReference>
<comment type="caution">
    <text evidence="2">The sequence shown here is derived from an EMBL/GenBank/DDBJ whole genome shotgun (WGS) entry which is preliminary data.</text>
</comment>
<dbReference type="Proteomes" id="UP000663828">
    <property type="component" value="Unassembled WGS sequence"/>
</dbReference>
<dbReference type="Gene3D" id="2.60.120.260">
    <property type="entry name" value="Galactose-binding domain-like"/>
    <property type="match status" value="1"/>
</dbReference>
<dbReference type="InterPro" id="IPR002706">
    <property type="entry name" value="Xrcc1_N"/>
</dbReference>
<evidence type="ECO:0000313" key="3">
    <source>
        <dbReference type="Proteomes" id="UP000663828"/>
    </source>
</evidence>
<sequence>MSLINFKKILSCSDQDQVHSAENLLKADPTKKWLSSKKPEERITCTIEFDKLSSIASIDIGNNGCAFIELLVSRLSSKTDDWTVLLPSTLLMTPKESRTNTNNQQTRSCKALHLNPKSVNEKWDRLKIICEQKFARNRPFGLNYIKLYSNDSEQIDIDDEDETETEQKKI</sequence>
<reference evidence="2" key="1">
    <citation type="submission" date="2021-02" db="EMBL/GenBank/DDBJ databases">
        <authorList>
            <person name="Nowell W R."/>
        </authorList>
    </citation>
    <scope>NUCLEOTIDE SEQUENCE</scope>
</reference>
<dbReference type="AlphaFoldDB" id="A0A816BYL7"/>
<feature type="non-terminal residue" evidence="2">
    <location>
        <position position="1"/>
    </location>
</feature>
<dbReference type="EMBL" id="CAJNOR010007378">
    <property type="protein sequence ID" value="CAF1616078.1"/>
    <property type="molecule type" value="Genomic_DNA"/>
</dbReference>
<name>A0A816BYL7_ADIRI</name>
<feature type="domain" description="DNA-repair protein Xrcc1 N-terminal" evidence="1">
    <location>
        <begin position="1"/>
        <end position="147"/>
    </location>
</feature>
<evidence type="ECO:0000313" key="2">
    <source>
        <dbReference type="EMBL" id="CAF1616078.1"/>
    </source>
</evidence>
<dbReference type="SUPFAM" id="SSF49785">
    <property type="entry name" value="Galactose-binding domain-like"/>
    <property type="match status" value="1"/>
</dbReference>
<accession>A0A816BYL7</accession>
<gene>
    <name evidence="2" type="ORF">XAT740_LOCUS49575</name>
</gene>
<dbReference type="PANTHER" id="PTHR11370">
    <property type="entry name" value="DNA-REPAIR PROTEIN XRCC1"/>
    <property type="match status" value="1"/>
</dbReference>
<protein>
    <recommendedName>
        <fullName evidence="1">DNA-repair protein Xrcc1 N-terminal domain-containing protein</fullName>
    </recommendedName>
</protein>
<proteinExistence type="predicted"/>
<keyword evidence="3" id="KW-1185">Reference proteome</keyword>
<dbReference type="GO" id="GO:0006284">
    <property type="term" value="P:base-excision repair"/>
    <property type="evidence" value="ECO:0007669"/>
    <property type="project" value="TreeGrafter"/>
</dbReference>
<dbReference type="GO" id="GO:0003684">
    <property type="term" value="F:damaged DNA binding"/>
    <property type="evidence" value="ECO:0007669"/>
    <property type="project" value="InterPro"/>
</dbReference>